<dbReference type="Gene3D" id="4.10.640.10">
    <property type="entry name" value="Ribosomal protein S18"/>
    <property type="match status" value="1"/>
</dbReference>
<dbReference type="RefSeq" id="XP_022325083.1">
    <property type="nucleotide sequence ID" value="XM_022469375.1"/>
</dbReference>
<evidence type="ECO:0000256" key="1">
    <source>
        <dbReference type="ARBA" id="ARBA00004173"/>
    </source>
</evidence>
<accession>A0A8B8DAK9</accession>
<keyword evidence="4" id="KW-0809">Transit peptide</keyword>
<gene>
    <name evidence="12" type="primary">LOC111125485</name>
</gene>
<dbReference type="GO" id="GO:1990904">
    <property type="term" value="C:ribonucleoprotein complex"/>
    <property type="evidence" value="ECO:0007669"/>
    <property type="project" value="UniProtKB-KW"/>
</dbReference>
<dbReference type="KEGG" id="cvn:111125485"/>
<comment type="similarity">
    <text evidence="2">Belongs to the bacterial ribosomal protein bS18 family. Mitochondrion-specific ribosomal protein mS40 subfamily.</text>
</comment>
<evidence type="ECO:0000256" key="9">
    <source>
        <dbReference type="ARBA" id="ARBA00035130"/>
    </source>
</evidence>
<dbReference type="InterPro" id="IPR036870">
    <property type="entry name" value="Ribosomal_bS18_sf"/>
</dbReference>
<dbReference type="GeneID" id="111125485"/>
<dbReference type="GO" id="GO:0003735">
    <property type="term" value="F:structural constituent of ribosome"/>
    <property type="evidence" value="ECO:0007669"/>
    <property type="project" value="InterPro"/>
</dbReference>
<dbReference type="InterPro" id="IPR001648">
    <property type="entry name" value="Ribosomal_bS18"/>
</dbReference>
<dbReference type="Pfam" id="PF01084">
    <property type="entry name" value="Ribosomal_S18"/>
    <property type="match status" value="1"/>
</dbReference>
<evidence type="ECO:0000256" key="8">
    <source>
        <dbReference type="ARBA" id="ARBA00032055"/>
    </source>
</evidence>
<evidence type="ECO:0000256" key="2">
    <source>
        <dbReference type="ARBA" id="ARBA00006136"/>
    </source>
</evidence>
<proteinExistence type="inferred from homology"/>
<evidence type="ECO:0000256" key="10">
    <source>
        <dbReference type="ARBA" id="ARBA00035515"/>
    </source>
</evidence>
<keyword evidence="7" id="KW-0687">Ribonucleoprotein</keyword>
<organism evidence="11 12">
    <name type="scientific">Crassostrea virginica</name>
    <name type="common">Eastern oyster</name>
    <dbReference type="NCBI Taxonomy" id="6565"/>
    <lineage>
        <taxon>Eukaryota</taxon>
        <taxon>Metazoa</taxon>
        <taxon>Spiralia</taxon>
        <taxon>Lophotrochozoa</taxon>
        <taxon>Mollusca</taxon>
        <taxon>Bivalvia</taxon>
        <taxon>Autobranchia</taxon>
        <taxon>Pteriomorphia</taxon>
        <taxon>Ostreida</taxon>
        <taxon>Ostreoidea</taxon>
        <taxon>Ostreidae</taxon>
        <taxon>Crassostrea</taxon>
    </lineage>
</organism>
<dbReference type="PANTHER" id="PTHR13329">
    <property type="entry name" value="MITOCHONDRIAL RIBOSOMAL PROTEIN S18B"/>
    <property type="match status" value="1"/>
</dbReference>
<name>A0A8B8DAK9_CRAVI</name>
<dbReference type="AlphaFoldDB" id="A0A8B8DAK9"/>
<keyword evidence="5" id="KW-0689">Ribosomal protein</keyword>
<protein>
    <recommendedName>
        <fullName evidence="9">Small ribosomal subunit protein mS40</fullName>
    </recommendedName>
    <alternativeName>
        <fullName evidence="8">28S ribosomal protein S18-2, mitochondrial</fullName>
    </alternativeName>
    <alternativeName>
        <fullName evidence="10">28S ribosomal protein S18b, mitochondrial</fullName>
    </alternativeName>
</protein>
<dbReference type="PANTHER" id="PTHR13329:SF2">
    <property type="entry name" value="SMALL RIBOSOMAL SUBUNIT PROTEIN MS40"/>
    <property type="match status" value="1"/>
</dbReference>
<comment type="subcellular location">
    <subcellularLocation>
        <location evidence="1">Mitochondrion</location>
    </subcellularLocation>
</comment>
<dbReference type="InterPro" id="IPR040054">
    <property type="entry name" value="MRPS18B"/>
</dbReference>
<dbReference type="GO" id="GO:0005739">
    <property type="term" value="C:mitochondrion"/>
    <property type="evidence" value="ECO:0007669"/>
    <property type="project" value="UniProtKB-SubCell"/>
</dbReference>
<dbReference type="SUPFAM" id="SSF46911">
    <property type="entry name" value="Ribosomal protein S18"/>
    <property type="match status" value="1"/>
</dbReference>
<dbReference type="GO" id="GO:0032543">
    <property type="term" value="P:mitochondrial translation"/>
    <property type="evidence" value="ECO:0007669"/>
    <property type="project" value="InterPro"/>
</dbReference>
<keyword evidence="11" id="KW-1185">Reference proteome</keyword>
<evidence type="ECO:0000256" key="7">
    <source>
        <dbReference type="ARBA" id="ARBA00023274"/>
    </source>
</evidence>
<evidence type="ECO:0000256" key="4">
    <source>
        <dbReference type="ARBA" id="ARBA00022946"/>
    </source>
</evidence>
<keyword evidence="3" id="KW-0597">Phosphoprotein</keyword>
<reference evidence="12" key="1">
    <citation type="submission" date="2025-08" db="UniProtKB">
        <authorList>
            <consortium name="RefSeq"/>
        </authorList>
    </citation>
    <scope>IDENTIFICATION</scope>
    <source>
        <tissue evidence="12">Whole sample</tissue>
    </source>
</reference>
<evidence type="ECO:0000256" key="3">
    <source>
        <dbReference type="ARBA" id="ARBA00022553"/>
    </source>
</evidence>
<evidence type="ECO:0000313" key="11">
    <source>
        <dbReference type="Proteomes" id="UP000694844"/>
    </source>
</evidence>
<keyword evidence="6" id="KW-0496">Mitochondrion</keyword>
<dbReference type="Proteomes" id="UP000694844">
    <property type="component" value="Chromosome 3"/>
</dbReference>
<dbReference type="GO" id="GO:0005840">
    <property type="term" value="C:ribosome"/>
    <property type="evidence" value="ECO:0007669"/>
    <property type="project" value="UniProtKB-KW"/>
</dbReference>
<evidence type="ECO:0000313" key="12">
    <source>
        <dbReference type="RefSeq" id="XP_022325083.1"/>
    </source>
</evidence>
<evidence type="ECO:0000256" key="5">
    <source>
        <dbReference type="ARBA" id="ARBA00022980"/>
    </source>
</evidence>
<sequence length="242" mass="28669">MLKIFQKVCFQPLSLDSKVLRVTSSRSMSMRLEWTNQEEDSTDMLDQVYGGFGYKKKHRPPVSVEESIDYFSSAAFRKAYGTDKVWKNYKRNYKGNITPKPRYTCTHKGIFLTNNPCPVCRDIYFVVHHTHVQLLKQFLDTNTIQIADNMKTGVCRKQQRNLVRAAEQAIEEGYLEGPVLFKTYDMDYYRSLLDKKEEEKTDVPFTLLNPELLPYNIMKKNNRERREEFERKLQEDMETMKI</sequence>
<evidence type="ECO:0000256" key="6">
    <source>
        <dbReference type="ARBA" id="ARBA00023128"/>
    </source>
</evidence>
<dbReference type="OrthoDB" id="21463at2759"/>